<sequence length="231" mass="25309">MTGSEITESDGREECGGEEEDEEALTGREESIDNTGDECAEQQHTEGAEQNDLTEEHQEDAIPEANEDTQGPDDVVELKPDEDVEENNEENKPVEDDDNEEQETIPKGSHDDVEDAEVPDEEDEGKIVNQDWDGNQGDSADGEDEADEESDEAEDDTDCGEQDLVPSKTENGEAATKASQKKTLMTLDALIKVKAESDDGAYADVEDSENEMNSQEEVTCLESKTLKNNSS</sequence>
<name>A0AAN7X2Z0_ELEMC</name>
<comment type="caution">
    <text evidence="2">The sequence shown here is derived from an EMBL/GenBank/DDBJ whole genome shotgun (WGS) entry which is preliminary data.</text>
</comment>
<evidence type="ECO:0000313" key="3">
    <source>
        <dbReference type="Proteomes" id="UP001346869"/>
    </source>
</evidence>
<dbReference type="Proteomes" id="UP001346869">
    <property type="component" value="Unassembled WGS sequence"/>
</dbReference>
<feature type="compositionally biased region" description="Acidic residues" evidence="1">
    <location>
        <begin position="140"/>
        <end position="161"/>
    </location>
</feature>
<accession>A0AAN7X2Z0</accession>
<gene>
    <name evidence="2" type="ORF">PBY51_006852</name>
</gene>
<feature type="region of interest" description="Disordered" evidence="1">
    <location>
        <begin position="1"/>
        <end position="180"/>
    </location>
</feature>
<proteinExistence type="predicted"/>
<dbReference type="EMBL" id="JAUZQC010000020">
    <property type="protein sequence ID" value="KAK5853029.1"/>
    <property type="molecule type" value="Genomic_DNA"/>
</dbReference>
<organism evidence="2 3">
    <name type="scientific">Eleginops maclovinus</name>
    <name type="common">Patagonian blennie</name>
    <name type="synonym">Eleginus maclovinus</name>
    <dbReference type="NCBI Taxonomy" id="56733"/>
    <lineage>
        <taxon>Eukaryota</taxon>
        <taxon>Metazoa</taxon>
        <taxon>Chordata</taxon>
        <taxon>Craniata</taxon>
        <taxon>Vertebrata</taxon>
        <taxon>Euteleostomi</taxon>
        <taxon>Actinopterygii</taxon>
        <taxon>Neopterygii</taxon>
        <taxon>Teleostei</taxon>
        <taxon>Neoteleostei</taxon>
        <taxon>Acanthomorphata</taxon>
        <taxon>Eupercaria</taxon>
        <taxon>Perciformes</taxon>
        <taxon>Notothenioidei</taxon>
        <taxon>Eleginopidae</taxon>
        <taxon>Eleginops</taxon>
    </lineage>
</organism>
<feature type="compositionally biased region" description="Acidic residues" evidence="1">
    <location>
        <begin position="112"/>
        <end position="124"/>
    </location>
</feature>
<reference evidence="2 3" key="1">
    <citation type="journal article" date="2023" name="Genes (Basel)">
        <title>Chromosome-Level Genome Assembly and Circadian Gene Repertoire of the Patagonia Blennie Eleginops maclovinus-The Closest Ancestral Proxy of Antarctic Cryonotothenioids.</title>
        <authorList>
            <person name="Cheng C.C."/>
            <person name="Rivera-Colon A.G."/>
            <person name="Minhas B.F."/>
            <person name="Wilson L."/>
            <person name="Rayamajhi N."/>
            <person name="Vargas-Chacoff L."/>
            <person name="Catchen J.M."/>
        </authorList>
    </citation>
    <scope>NUCLEOTIDE SEQUENCE [LARGE SCALE GENOMIC DNA]</scope>
    <source>
        <strain evidence="2">JMC-PN-2008</strain>
    </source>
</reference>
<evidence type="ECO:0000313" key="2">
    <source>
        <dbReference type="EMBL" id="KAK5853029.1"/>
    </source>
</evidence>
<keyword evidence="3" id="KW-1185">Reference proteome</keyword>
<feature type="compositionally biased region" description="Acidic residues" evidence="1">
    <location>
        <begin position="61"/>
        <end position="75"/>
    </location>
</feature>
<protein>
    <submittedName>
        <fullName evidence="2">Uncharacterized protein</fullName>
    </submittedName>
</protein>
<reference evidence="2 3" key="2">
    <citation type="journal article" date="2023" name="Mol. Biol. Evol.">
        <title>Genomics of Secondarily Temperate Adaptation in the Only Non-Antarctic Icefish.</title>
        <authorList>
            <person name="Rivera-Colon A.G."/>
            <person name="Rayamajhi N."/>
            <person name="Minhas B.F."/>
            <person name="Madrigal G."/>
            <person name="Bilyk K.T."/>
            <person name="Yoon V."/>
            <person name="Hune M."/>
            <person name="Gregory S."/>
            <person name="Cheng C.H.C."/>
            <person name="Catchen J.M."/>
        </authorList>
    </citation>
    <scope>NUCLEOTIDE SEQUENCE [LARGE SCALE GENOMIC DNA]</scope>
    <source>
        <strain evidence="2">JMC-PN-2008</strain>
    </source>
</reference>
<dbReference type="AlphaFoldDB" id="A0AAN7X2Z0"/>
<feature type="region of interest" description="Disordered" evidence="1">
    <location>
        <begin position="203"/>
        <end position="231"/>
    </location>
</feature>
<evidence type="ECO:0000256" key="1">
    <source>
        <dbReference type="SAM" id="MobiDB-lite"/>
    </source>
</evidence>